<evidence type="ECO:0000256" key="1">
    <source>
        <dbReference type="SAM" id="MobiDB-lite"/>
    </source>
</evidence>
<feature type="compositionally biased region" description="Polar residues" evidence="1">
    <location>
        <begin position="85"/>
        <end position="104"/>
    </location>
</feature>
<feature type="compositionally biased region" description="Low complexity" evidence="1">
    <location>
        <begin position="632"/>
        <end position="643"/>
    </location>
</feature>
<keyword evidence="3" id="KW-1185">Reference proteome</keyword>
<accession>A0AAD9VYY4</accession>
<reference evidence="2" key="1">
    <citation type="submission" date="2023-06" db="EMBL/GenBank/DDBJ databases">
        <authorList>
            <person name="Noh H."/>
        </authorList>
    </citation>
    <scope>NUCLEOTIDE SEQUENCE</scope>
    <source>
        <strain evidence="2">DUCC20226</strain>
    </source>
</reference>
<feature type="compositionally biased region" description="Basic and acidic residues" evidence="1">
    <location>
        <begin position="982"/>
        <end position="993"/>
    </location>
</feature>
<feature type="compositionally biased region" description="Low complexity" evidence="1">
    <location>
        <begin position="10"/>
        <end position="32"/>
    </location>
</feature>
<evidence type="ECO:0000313" key="2">
    <source>
        <dbReference type="EMBL" id="KAK2600462.1"/>
    </source>
</evidence>
<feature type="region of interest" description="Disordered" evidence="1">
    <location>
        <begin position="937"/>
        <end position="1025"/>
    </location>
</feature>
<protein>
    <recommendedName>
        <fullName evidence="4">BTB domain-containing protein</fullName>
    </recommendedName>
</protein>
<dbReference type="Proteomes" id="UP001265746">
    <property type="component" value="Unassembled WGS sequence"/>
</dbReference>
<sequence length="1070" mass="117801">MRAQHARAESASATMRRPPSPSSSSSSTSATRLPGPARIRNLRSALRGLSISDPSPPTVSPRAPLSPLSSIPWTGSRRPEWSPQLKPSSNSYVLEPSPQKNDIGSASWHASEEATNRALLEGKLRQLKGYTQRLRAARVPGSDPGSVDSAYEEFARVRDEAAEAVGSLLAARNASGAASRSRRARNGSVAETVERLESLRIAHGNANADGEVDTLKASFSTLGLGDSSFMPTGPIDEEKTPYHRGPAVLNSPVQNDPSLTAVRDWRAALVKLLQSHRRSLAATLQAYDRDATLEVTDRAFDDLNYRAEVIQKIRTRKAPLPSNDLIVSPAYWAWYERRFQHYDIIRKTIMQIDRLLQLTPPAVGDGRRKTIRDYVIAPRGNAILEFANTGHYDSPLLRFRVSSHMLAETSPIFEAVFGGQFSNPRILDRDLRELDGQMPSEPPRTVAYADGNRVKVYSMPQLELNKEEALTVLLYAAHMQNDKVPREISFEQFTAIAEVCLKYQCTSPLELFVEHRWLPAWMHKASEPQPDGILLISYAFGMRQLFTRMSKTSVLNIVDEEQLRSKPWPQAMKDRVWAVRNAKLAQVYSACAGAVQEYFRPPSQASSDGGLGANSEGQRSGAGISPNHDPSRTSSLLRASSSNPAPPSYVSLFSLTSTPRCPRGDHWCDATNMGWLLLVLNELQLAWTVINPSVLPAAQGQQSQPQRSLAQILDVLRSIPSPPHAAHPGSTVCDPAPAFRAAVNDVYNSISGLTLFEVDGKRHGWGLSKHRVNQPQTVQKVSLGKLNGLSLAGLSLEDDAAAPVRNTTNEYMRELLAMETEDWVPRNNSTETDIIGEDDDDMTDDMQWRHFNQPSAFAPDEALGLRILRHADTFDDLHALALVSRAFYAAFKKNELALMRPLARRQTLSALAGAPPQPQVLLPEELARLERIQARAEADPHDPPPFVSHQSMDDDSLAEAAQLESSCSTDVEGGSEGEGEGEEPREMTEEEARQILWPDQPARSDRNGVPRYLTKGKAVEPPAWATMAREDSGEKFLAGDISLTEDKSLAVLGDKSLGEDLDRRKGITSA</sequence>
<gene>
    <name evidence="2" type="ORF">N8I77_009990</name>
</gene>
<evidence type="ECO:0000313" key="3">
    <source>
        <dbReference type="Proteomes" id="UP001265746"/>
    </source>
</evidence>
<feature type="region of interest" description="Disordered" evidence="1">
    <location>
        <begin position="1"/>
        <end position="109"/>
    </location>
</feature>
<name>A0AAD9VYY4_PHOAM</name>
<comment type="caution">
    <text evidence="2">The sequence shown here is derived from an EMBL/GenBank/DDBJ whole genome shotgun (WGS) entry which is preliminary data.</text>
</comment>
<feature type="region of interest" description="Disordered" evidence="1">
    <location>
        <begin position="602"/>
        <end position="645"/>
    </location>
</feature>
<dbReference type="AlphaFoldDB" id="A0AAD9VYY4"/>
<dbReference type="EMBL" id="JAUJFL010000006">
    <property type="protein sequence ID" value="KAK2600462.1"/>
    <property type="molecule type" value="Genomic_DNA"/>
</dbReference>
<proteinExistence type="predicted"/>
<organism evidence="2 3">
    <name type="scientific">Phomopsis amygdali</name>
    <name type="common">Fusicoccum amygdali</name>
    <dbReference type="NCBI Taxonomy" id="1214568"/>
    <lineage>
        <taxon>Eukaryota</taxon>
        <taxon>Fungi</taxon>
        <taxon>Dikarya</taxon>
        <taxon>Ascomycota</taxon>
        <taxon>Pezizomycotina</taxon>
        <taxon>Sordariomycetes</taxon>
        <taxon>Sordariomycetidae</taxon>
        <taxon>Diaporthales</taxon>
        <taxon>Diaporthaceae</taxon>
        <taxon>Diaporthe</taxon>
    </lineage>
</organism>
<evidence type="ECO:0008006" key="4">
    <source>
        <dbReference type="Google" id="ProtNLM"/>
    </source>
</evidence>